<dbReference type="Proteomes" id="UP000805649">
    <property type="component" value="Unassembled WGS sequence"/>
</dbReference>
<proteinExistence type="predicted"/>
<name>A0ACC3YD74_COLTU</name>
<comment type="caution">
    <text evidence="1">The sequence shown here is derived from an EMBL/GenBank/DDBJ whole genome shotgun (WGS) entry which is preliminary data.</text>
</comment>
<keyword evidence="2" id="KW-1185">Reference proteome</keyword>
<protein>
    <submittedName>
        <fullName evidence="1">Uncharacterized protein</fullName>
    </submittedName>
</protein>
<evidence type="ECO:0000313" key="2">
    <source>
        <dbReference type="Proteomes" id="UP000805649"/>
    </source>
</evidence>
<accession>A0ACC3YD74</accession>
<sequence>MGKPISYKRIVVCVDGTWFSEDGTEGQGYGNQSNVFRIFAAVKLGRVKDPDGNEIEQARTATPVVAEYFPGIGTDKQPLNKLHDGITGNGCREQIQRVYAYCCAKITSKHDELWFFGFSRGAYVCRAVSVLLSRLPLERVVPANDRSTWRGLRSLVKAGKKPANKGREYRLGLKQIEEPPTIKFMGLFDTVKMTFIDDIEVSDLSFVENIRHALALNEERIIFPPLPIETKFDTLGKDCLQACPPDRLRDLIENPLKLVFPDSTEPKDHADKTTGASNAARPIKAQPWNFKYSNGVEITMFDLRQSHQHGNLQEVQRRKLQKKSPDLLAVATHNVEINTGFRGLSIRSRRIFDRDVRGSLYGYSDNHLNRTVIHPSVYFLVDCYPTLGIPKALGHIMWDLESFKDYCHCISQNLEEIFDPWRLGFLSSTCCRILICGNTGVGKSTLLNRVFGIEMTQENSDQRGSHNINEAFESDQHPGIIIHDSEGFQTGNSNEVSAFKNFLKARSGNLLNQDNLHVIWLCIDTDTDRPVQSALANVLQEVVEIAPQTPVMIVGTKKDKFILLNQHRQDAATLLSDREAMFRRRFEVEPDTASFWPALRTNFAFVSQDDPESIKTLINLTRGFFSSPEVSEAMCAAQVPDVDAKIEQAVEKTLTFLKATITAAGAGLGTGVISAATTPTISKILCKEIAQGCFGLPEAILDDINTVLARVVWSNLGPFMAQALSQTFVIWGGALCLTCTTVVGGIPLALGAPLLEAPVAARMIFKCACDLILILDQGFRETGKTINRQKIESIAAAYNKSKVSIQKDGTLVLMLRKNVVHERINELVPRISRQAYEAHAKGSLFKYRQGLRDILFRYRLGESQAGHLGLDNDSLIGMSSTAQSATHLSEDENDMKQFKGEDI</sequence>
<dbReference type="EMBL" id="VUJX02000014">
    <property type="protein sequence ID" value="KAL0929780.1"/>
    <property type="molecule type" value="Genomic_DNA"/>
</dbReference>
<evidence type="ECO:0000313" key="1">
    <source>
        <dbReference type="EMBL" id="KAL0929780.1"/>
    </source>
</evidence>
<gene>
    <name evidence="1" type="ORF">CTRU02_215210</name>
</gene>
<reference evidence="1 2" key="1">
    <citation type="journal article" date="2020" name="Phytopathology">
        <title>Genome Sequence Resources of Colletotrichum truncatum, C. plurivorum, C. musicola, and C. sojae: Four Species Pathogenic to Soybean (Glycine max).</title>
        <authorList>
            <person name="Rogerio F."/>
            <person name="Boufleur T.R."/>
            <person name="Ciampi-Guillardi M."/>
            <person name="Sukno S.A."/>
            <person name="Thon M.R."/>
            <person name="Massola Junior N.S."/>
            <person name="Baroncelli R."/>
        </authorList>
    </citation>
    <scope>NUCLEOTIDE SEQUENCE [LARGE SCALE GENOMIC DNA]</scope>
    <source>
        <strain evidence="1 2">CMES1059</strain>
    </source>
</reference>
<organism evidence="1 2">
    <name type="scientific">Colletotrichum truncatum</name>
    <name type="common">Anthracnose fungus</name>
    <name type="synonym">Colletotrichum capsici</name>
    <dbReference type="NCBI Taxonomy" id="5467"/>
    <lineage>
        <taxon>Eukaryota</taxon>
        <taxon>Fungi</taxon>
        <taxon>Dikarya</taxon>
        <taxon>Ascomycota</taxon>
        <taxon>Pezizomycotina</taxon>
        <taxon>Sordariomycetes</taxon>
        <taxon>Hypocreomycetidae</taxon>
        <taxon>Glomerellales</taxon>
        <taxon>Glomerellaceae</taxon>
        <taxon>Colletotrichum</taxon>
        <taxon>Colletotrichum truncatum species complex</taxon>
    </lineage>
</organism>